<dbReference type="OrthoDB" id="9810247at2"/>
<evidence type="ECO:0000313" key="2">
    <source>
        <dbReference type="Proteomes" id="UP000216151"/>
    </source>
</evidence>
<dbReference type="CDD" id="cd02440">
    <property type="entry name" value="AdoMet_MTases"/>
    <property type="match status" value="1"/>
</dbReference>
<organism evidence="1 2">
    <name type="scientific">Acetobacter fabarum</name>
    <dbReference type="NCBI Taxonomy" id="483199"/>
    <lineage>
        <taxon>Bacteria</taxon>
        <taxon>Pseudomonadati</taxon>
        <taxon>Pseudomonadota</taxon>
        <taxon>Alphaproteobacteria</taxon>
        <taxon>Acetobacterales</taxon>
        <taxon>Acetobacteraceae</taxon>
        <taxon>Acetobacter</taxon>
    </lineage>
</organism>
<dbReference type="EMBL" id="NCXK01000005">
    <property type="protein sequence ID" value="PAK78393.1"/>
    <property type="molecule type" value="Genomic_DNA"/>
</dbReference>
<name>A0A269XYM1_9PROT</name>
<protein>
    <submittedName>
        <fullName evidence="1">Uncharacterized protein</fullName>
    </submittedName>
</protein>
<dbReference type="AlphaFoldDB" id="A0A269XYM1"/>
<dbReference type="Proteomes" id="UP000216151">
    <property type="component" value="Unassembled WGS sequence"/>
</dbReference>
<dbReference type="Pfam" id="PF13489">
    <property type="entry name" value="Methyltransf_23"/>
    <property type="match status" value="1"/>
</dbReference>
<dbReference type="Gene3D" id="3.40.50.150">
    <property type="entry name" value="Vaccinia Virus protein VP39"/>
    <property type="match status" value="1"/>
</dbReference>
<keyword evidence="2" id="KW-1185">Reference proteome</keyword>
<evidence type="ECO:0000313" key="1">
    <source>
        <dbReference type="EMBL" id="PAK78393.1"/>
    </source>
</evidence>
<dbReference type="SUPFAM" id="SSF53335">
    <property type="entry name" value="S-adenosyl-L-methionine-dependent methyltransferases"/>
    <property type="match status" value="1"/>
</dbReference>
<dbReference type="RefSeq" id="WP_095349554.1">
    <property type="nucleotide sequence ID" value="NZ_NCXK01000005.1"/>
</dbReference>
<gene>
    <name evidence="1" type="ORF">B8X00_06175</name>
</gene>
<accession>A0A269XYM1</accession>
<proteinExistence type="predicted"/>
<reference evidence="1 2" key="1">
    <citation type="submission" date="2017-04" db="EMBL/GenBank/DDBJ databases">
        <title>Kefir bacterial isolates.</title>
        <authorList>
            <person name="Kim Y."/>
            <person name="Blasche S."/>
            <person name="Patil K.R."/>
        </authorList>
    </citation>
    <scope>NUCLEOTIDE SEQUENCE [LARGE SCALE GENOMIC DNA]</scope>
    <source>
        <strain evidence="1 2">KR</strain>
    </source>
</reference>
<dbReference type="InterPro" id="IPR029063">
    <property type="entry name" value="SAM-dependent_MTases_sf"/>
</dbReference>
<comment type="caution">
    <text evidence="1">The sequence shown here is derived from an EMBL/GenBank/DDBJ whole genome shotgun (WGS) entry which is preliminary data.</text>
</comment>
<sequence>MVQPTSSTPPGNEGLTCYEKKQAFNPLVSYLHTTRYKHLIRLFTKLAAQAPSRTLRVVDIGCAHAKAFQVLNSRFNITYIGIDQDEALSGIARARYSAHPNFKIITGSIADHYGEFQNTDVILALETLEHIPENLVVRIIEQVALARPAAFMCSVPNEVGPVILVKNIGSLLTGYMRHKEYTWAETLHAALFNLDKVETHGTGHKGFDWRWLAQTIRHNMRISQIHTNPFDWLPKTFSLSIIFICLRKP</sequence>